<dbReference type="Pfam" id="PF12802">
    <property type="entry name" value="MarR_2"/>
    <property type="match status" value="1"/>
</dbReference>
<dbReference type="PANTHER" id="PTHR42756:SF1">
    <property type="entry name" value="TRANSCRIPTIONAL REPRESSOR OF EMRAB OPERON"/>
    <property type="match status" value="1"/>
</dbReference>
<reference evidence="7" key="1">
    <citation type="submission" date="2014-07" db="EMBL/GenBank/DDBJ databases">
        <authorList>
            <person name="Monot Marc"/>
        </authorList>
    </citation>
    <scope>NUCLEOTIDE SEQUENCE</scope>
    <source>
        <strain evidence="7">7032989</strain>
        <strain evidence="6">7032994</strain>
    </source>
</reference>
<dbReference type="GeneID" id="66355253"/>
<dbReference type="PANTHER" id="PTHR42756">
    <property type="entry name" value="TRANSCRIPTIONAL REGULATOR, MARR"/>
    <property type="match status" value="1"/>
</dbReference>
<keyword evidence="3" id="KW-0804">Transcription</keyword>
<gene>
    <name evidence="7" type="ORF">BN1095_20141</name>
    <name evidence="5" type="ORF">BN1096_700063</name>
    <name evidence="6" type="ORF">BN1097_710064</name>
    <name evidence="8" type="ORF">KRM00_000438</name>
    <name evidence="11" type="ORF">SAMEA1402366_02453</name>
    <name evidence="10" type="ORF">SAMEA1402399_00804</name>
    <name evidence="9" type="ORF">SAMEA3375112_02049</name>
</gene>
<evidence type="ECO:0000313" key="14">
    <source>
        <dbReference type="Proteomes" id="UP000411588"/>
    </source>
</evidence>
<evidence type="ECO:0000313" key="10">
    <source>
        <dbReference type="EMBL" id="VFD29803.1"/>
    </source>
</evidence>
<protein>
    <submittedName>
        <fullName evidence="8">MarR family transcriptional regulator</fullName>
    </submittedName>
    <submittedName>
        <fullName evidence="9">Transcriptional regulator SlyA</fullName>
    </submittedName>
    <submittedName>
        <fullName evidence="7">Transcriptional regulator, MarR family</fullName>
    </submittedName>
</protein>
<dbReference type="Proteomes" id="UP000878956">
    <property type="component" value="Unassembled WGS sequence"/>
</dbReference>
<dbReference type="EMBL" id="LK932525">
    <property type="protein sequence ID" value="CDS88607.1"/>
    <property type="molecule type" value="Genomic_DNA"/>
</dbReference>
<evidence type="ECO:0000313" key="12">
    <source>
        <dbReference type="Proteomes" id="UP000189137"/>
    </source>
</evidence>
<evidence type="ECO:0000313" key="5">
    <source>
        <dbReference type="EMBL" id="CDS88607.1"/>
    </source>
</evidence>
<dbReference type="EMBL" id="FUPS01000006">
    <property type="protein sequence ID" value="SJS41881.1"/>
    <property type="molecule type" value="Genomic_DNA"/>
</dbReference>
<dbReference type="Proteomes" id="UP000189137">
    <property type="component" value="Unassembled WGS sequence"/>
</dbReference>
<dbReference type="Proteomes" id="UP000372533">
    <property type="component" value="Unassembled WGS sequence"/>
</dbReference>
<proteinExistence type="predicted"/>
<reference evidence="8" key="4">
    <citation type="submission" date="2021-06" db="EMBL/GenBank/DDBJ databases">
        <authorList>
            <consortium name="NCBI Pathogen Detection Project"/>
        </authorList>
    </citation>
    <scope>NUCLEOTIDE SEQUENCE</scope>
    <source>
        <strain evidence="8">HN1000</strain>
    </source>
</reference>
<keyword evidence="2" id="KW-0238">DNA-binding</keyword>
<dbReference type="EMBL" id="LK932411">
    <property type="protein sequence ID" value="CDS89217.1"/>
    <property type="molecule type" value="Genomic_DNA"/>
</dbReference>
<dbReference type="InterPro" id="IPR000835">
    <property type="entry name" value="HTH_MarR-typ"/>
</dbReference>
<dbReference type="EMBL" id="CAAJVP010000011">
    <property type="protein sequence ID" value="VHY11620.1"/>
    <property type="molecule type" value="Genomic_DNA"/>
</dbReference>
<feature type="domain" description="HTH marR-type" evidence="4">
    <location>
        <begin position="1"/>
        <end position="139"/>
    </location>
</feature>
<dbReference type="PRINTS" id="PR00598">
    <property type="entry name" value="HTHMARR"/>
</dbReference>
<evidence type="ECO:0000259" key="4">
    <source>
        <dbReference type="PROSITE" id="PS50995"/>
    </source>
</evidence>
<evidence type="ECO:0000313" key="9">
    <source>
        <dbReference type="EMBL" id="SJS41881.1"/>
    </source>
</evidence>
<dbReference type="EMBL" id="LK932849">
    <property type="protein sequence ID" value="CDS95116.1"/>
    <property type="molecule type" value="Genomic_DNA"/>
</dbReference>
<evidence type="ECO:0000313" key="7">
    <source>
        <dbReference type="EMBL" id="CDS95116.1"/>
    </source>
</evidence>
<dbReference type="EMBL" id="DAEPXK010000003">
    <property type="protein sequence ID" value="HBH1540985.1"/>
    <property type="molecule type" value="Genomic_DNA"/>
</dbReference>
<name>A0A031WJP5_CLODI</name>
<evidence type="ECO:0000313" key="6">
    <source>
        <dbReference type="EMBL" id="CDS89217.1"/>
    </source>
</evidence>
<dbReference type="InterPro" id="IPR036390">
    <property type="entry name" value="WH_DNA-bd_sf"/>
</dbReference>
<dbReference type="AlphaFoldDB" id="A0A031WJP5"/>
<dbReference type="PROSITE" id="PS50995">
    <property type="entry name" value="HTH_MARR_2"/>
    <property type="match status" value="1"/>
</dbReference>
<dbReference type="SMART" id="SM00347">
    <property type="entry name" value="HTH_MARR"/>
    <property type="match status" value="1"/>
</dbReference>
<sequence>MEDKYIVHFISKTKASMIKFIENKLSKNGLGELIPTHGNILTALYENNGILTMKEIAAKIGKDKSTVTVLVNKLINLGYLERQKCTNDKRITYIKLTKKALLIEDTFNSISTQVKETAYHNITENEKQEFLRILKKINDNFKNAD</sequence>
<evidence type="ECO:0000313" key="11">
    <source>
        <dbReference type="EMBL" id="VHY11620.1"/>
    </source>
</evidence>
<organism evidence="7">
    <name type="scientific">Clostridioides difficile</name>
    <name type="common">Peptoclostridium difficile</name>
    <dbReference type="NCBI Taxonomy" id="1496"/>
    <lineage>
        <taxon>Bacteria</taxon>
        <taxon>Bacillati</taxon>
        <taxon>Bacillota</taxon>
        <taxon>Clostridia</taxon>
        <taxon>Peptostreptococcales</taxon>
        <taxon>Peptostreptococcaceae</taxon>
        <taxon>Clostridioides</taxon>
    </lineage>
</organism>
<evidence type="ECO:0000256" key="2">
    <source>
        <dbReference type="ARBA" id="ARBA00023125"/>
    </source>
</evidence>
<keyword evidence="1" id="KW-0805">Transcription regulation</keyword>
<evidence type="ECO:0000313" key="13">
    <source>
        <dbReference type="Proteomes" id="UP000372533"/>
    </source>
</evidence>
<dbReference type="KEGG" id="pdf:CD630DERM_28440"/>
<dbReference type="Gene3D" id="1.10.10.10">
    <property type="entry name" value="Winged helix-like DNA-binding domain superfamily/Winged helix DNA-binding domain"/>
    <property type="match status" value="1"/>
</dbReference>
<evidence type="ECO:0000256" key="1">
    <source>
        <dbReference type="ARBA" id="ARBA00023015"/>
    </source>
</evidence>
<dbReference type="RefSeq" id="WP_003436793.1">
    <property type="nucleotide sequence ID" value="NZ_AP031492.1"/>
</dbReference>
<dbReference type="InterPro" id="IPR036388">
    <property type="entry name" value="WH-like_DNA-bd_sf"/>
</dbReference>
<dbReference type="PATRIC" id="fig|1496.1373.peg.859"/>
<dbReference type="CDD" id="cd00090">
    <property type="entry name" value="HTH_ARSR"/>
    <property type="match status" value="1"/>
</dbReference>
<evidence type="ECO:0000256" key="3">
    <source>
        <dbReference type="ARBA" id="ARBA00023163"/>
    </source>
</evidence>
<dbReference type="SUPFAM" id="SSF46785">
    <property type="entry name" value="Winged helix' DNA-binding domain"/>
    <property type="match status" value="1"/>
</dbReference>
<dbReference type="OMA" id="ERIYMNF"/>
<dbReference type="InterPro" id="IPR011991">
    <property type="entry name" value="ArsR-like_HTH"/>
</dbReference>
<evidence type="ECO:0000313" key="8">
    <source>
        <dbReference type="EMBL" id="HBH1540985.1"/>
    </source>
</evidence>
<dbReference type="Proteomes" id="UP000411588">
    <property type="component" value="Unassembled WGS sequence"/>
</dbReference>
<accession>A0A031WJP5</accession>
<reference evidence="8" key="2">
    <citation type="journal article" date="2018" name="Genome Biol.">
        <title>SKESA: strategic k-mer extension for scrupulous assemblies.</title>
        <authorList>
            <person name="Souvorov A."/>
            <person name="Agarwala R."/>
            <person name="Lipman D.J."/>
        </authorList>
    </citation>
    <scope>NUCLEOTIDE SEQUENCE</scope>
    <source>
        <strain evidence="8">HN1000</strain>
    </source>
</reference>
<dbReference type="EMBL" id="CAADAN010000002">
    <property type="protein sequence ID" value="VFD29803.1"/>
    <property type="molecule type" value="Genomic_DNA"/>
</dbReference>
<reference evidence="10 14" key="3">
    <citation type="submission" date="2019-02" db="EMBL/GenBank/DDBJ databases">
        <authorList>
            <consortium name="Pathogen Informatics"/>
        </authorList>
    </citation>
    <scope>NUCLEOTIDE SEQUENCE [LARGE SCALE GENOMIC DNA]</scope>
    <source>
        <strain evidence="14">clo34</strain>
        <strain evidence="10">Clo34</strain>
        <strain evidence="13">tl291</strain>
        <strain evidence="11">Tl291</strain>
        <strain evidence="9 12">VRECD0157</strain>
    </source>
</reference>
<dbReference type="GO" id="GO:0003677">
    <property type="term" value="F:DNA binding"/>
    <property type="evidence" value="ECO:0007669"/>
    <property type="project" value="UniProtKB-KW"/>
</dbReference>
<dbReference type="GO" id="GO:0003700">
    <property type="term" value="F:DNA-binding transcription factor activity"/>
    <property type="evidence" value="ECO:0007669"/>
    <property type="project" value="InterPro"/>
</dbReference>